<dbReference type="Gene3D" id="1.10.630.10">
    <property type="entry name" value="Cytochrome P450"/>
    <property type="match status" value="1"/>
</dbReference>
<protein>
    <submittedName>
        <fullName evidence="7">Cytochrome P450</fullName>
    </submittedName>
</protein>
<proteinExistence type="inferred from homology"/>
<dbReference type="InterPro" id="IPR017972">
    <property type="entry name" value="Cyt_P450_CS"/>
</dbReference>
<evidence type="ECO:0000313" key="7">
    <source>
        <dbReference type="EMBL" id="TGZ76362.1"/>
    </source>
</evidence>
<keyword evidence="6" id="KW-0472">Membrane</keyword>
<dbReference type="InParanoid" id="A0A4S2MHW9"/>
<dbReference type="AlphaFoldDB" id="A0A4S2MHW9"/>
<dbReference type="PANTHER" id="PTHR24305">
    <property type="entry name" value="CYTOCHROME P450"/>
    <property type="match status" value="1"/>
</dbReference>
<dbReference type="Pfam" id="PF00067">
    <property type="entry name" value="p450"/>
    <property type="match status" value="1"/>
</dbReference>
<dbReference type="OrthoDB" id="3945418at2759"/>
<evidence type="ECO:0000256" key="5">
    <source>
        <dbReference type="RuleBase" id="RU000461"/>
    </source>
</evidence>
<dbReference type="PANTHER" id="PTHR24305:SF147">
    <property type="entry name" value="P450, PUTATIVE (EUROFUNG)-RELATED"/>
    <property type="match status" value="1"/>
</dbReference>
<feature type="binding site" description="axial binding residue" evidence="4">
    <location>
        <position position="469"/>
    </location>
    <ligand>
        <name>heme</name>
        <dbReference type="ChEBI" id="CHEBI:30413"/>
    </ligand>
    <ligandPart>
        <name>Fe</name>
        <dbReference type="ChEBI" id="CHEBI:18248"/>
    </ligandPart>
</feature>
<keyword evidence="5" id="KW-0560">Oxidoreductase</keyword>
<keyword evidence="2 4" id="KW-0479">Metal-binding</keyword>
<dbReference type="Proteomes" id="UP000298138">
    <property type="component" value="Unassembled WGS sequence"/>
</dbReference>
<dbReference type="FunCoup" id="A0A4S2MHW9">
    <property type="interactions" value="1452"/>
</dbReference>
<keyword evidence="3 4" id="KW-0408">Iron</keyword>
<dbReference type="PROSITE" id="PS00086">
    <property type="entry name" value="CYTOCHROME_P450"/>
    <property type="match status" value="1"/>
</dbReference>
<gene>
    <name evidence="7" type="ORF">EX30DRAFT_312548</name>
</gene>
<comment type="cofactor">
    <cofactor evidence="1 4">
        <name>heme</name>
        <dbReference type="ChEBI" id="CHEBI:30413"/>
    </cofactor>
</comment>
<evidence type="ECO:0000256" key="4">
    <source>
        <dbReference type="PIRSR" id="PIRSR602401-1"/>
    </source>
</evidence>
<evidence type="ECO:0000256" key="3">
    <source>
        <dbReference type="ARBA" id="ARBA00023004"/>
    </source>
</evidence>
<name>A0A4S2MHW9_9PEZI</name>
<dbReference type="EMBL" id="ML220182">
    <property type="protein sequence ID" value="TGZ76362.1"/>
    <property type="molecule type" value="Genomic_DNA"/>
</dbReference>
<dbReference type="CDD" id="cd11062">
    <property type="entry name" value="CYP58-like"/>
    <property type="match status" value="1"/>
</dbReference>
<keyword evidence="8" id="KW-1185">Reference proteome</keyword>
<accession>A0A4S2MHW9</accession>
<dbReference type="GO" id="GO:0016705">
    <property type="term" value="F:oxidoreductase activity, acting on paired donors, with incorporation or reduction of molecular oxygen"/>
    <property type="evidence" value="ECO:0007669"/>
    <property type="project" value="InterPro"/>
</dbReference>
<feature type="transmembrane region" description="Helical" evidence="6">
    <location>
        <begin position="21"/>
        <end position="43"/>
    </location>
</feature>
<dbReference type="GO" id="GO:0020037">
    <property type="term" value="F:heme binding"/>
    <property type="evidence" value="ECO:0007669"/>
    <property type="project" value="InterPro"/>
</dbReference>
<reference evidence="7 8" key="1">
    <citation type="submission" date="2019-04" db="EMBL/GenBank/DDBJ databases">
        <title>Comparative genomics and transcriptomics to analyze fruiting body development in filamentous ascomycetes.</title>
        <authorList>
            <consortium name="DOE Joint Genome Institute"/>
            <person name="Lutkenhaus R."/>
            <person name="Traeger S."/>
            <person name="Breuer J."/>
            <person name="Kuo A."/>
            <person name="Lipzen A."/>
            <person name="Pangilinan J."/>
            <person name="Dilworth D."/>
            <person name="Sandor L."/>
            <person name="Poggeler S."/>
            <person name="Barry K."/>
            <person name="Grigoriev I.V."/>
            <person name="Nowrousian M."/>
        </authorList>
    </citation>
    <scope>NUCLEOTIDE SEQUENCE [LARGE SCALE GENOMIC DNA]</scope>
    <source>
        <strain evidence="7 8">CBS 389.68</strain>
    </source>
</reference>
<keyword evidence="6" id="KW-1133">Transmembrane helix</keyword>
<dbReference type="GO" id="GO:0004497">
    <property type="term" value="F:monooxygenase activity"/>
    <property type="evidence" value="ECO:0007669"/>
    <property type="project" value="UniProtKB-KW"/>
</dbReference>
<evidence type="ECO:0000313" key="8">
    <source>
        <dbReference type="Proteomes" id="UP000298138"/>
    </source>
</evidence>
<dbReference type="SUPFAM" id="SSF48264">
    <property type="entry name" value="Cytochrome P450"/>
    <property type="match status" value="1"/>
</dbReference>
<keyword evidence="6" id="KW-0812">Transmembrane</keyword>
<evidence type="ECO:0000256" key="2">
    <source>
        <dbReference type="ARBA" id="ARBA00022723"/>
    </source>
</evidence>
<evidence type="ECO:0000256" key="6">
    <source>
        <dbReference type="SAM" id="Phobius"/>
    </source>
</evidence>
<dbReference type="PRINTS" id="PR00385">
    <property type="entry name" value="P450"/>
</dbReference>
<dbReference type="InterPro" id="IPR002401">
    <property type="entry name" value="Cyt_P450_E_grp-I"/>
</dbReference>
<dbReference type="InterPro" id="IPR050121">
    <property type="entry name" value="Cytochrome_P450_monoxygenase"/>
</dbReference>
<dbReference type="STRING" id="341454.A0A4S2MHW9"/>
<sequence length="473" mass="53819">MDSLIYHPTLQHLLSLSWVELLIHLAILFTTYTLLEILYNLYLHPLRHVPGPRWAAASPAWAIYWTIYRPGQLSYELERAHLKYGPVLRIEPNRLSFSSASAYTTIYTHRTSPQTFTKDPHLYSRLGDTDALGFYLDHRLARTRREFLNPDFTRRRILLSQGVVAGHVEHLVARLLEESQNRYKDQDGERVGDGDGEEVDIYRAFRSLTLDTISRLVLGRELGALDAPGFSHELVTGMELVTLSIWWRFRSRVVCVLMNMLAQVVVKWAQINLFGQVWFNRRCEEAYERTVEKVRAGVVEGGVIPRMVQENWGKRSVVAECADLIFAGSDTVGNALTTGFTHLLRNPDALFTLLAELKTIWPDPSSPLPAVEALEKLPYLQAVIKEFLRLSHGVTTPLFRVTAVETVVDGWRLPKGTYLGCANPVLHLDPSVYKDPHRFDPERWLNADSEELARMGANLVAFSRGPRSCLGMQ</sequence>
<dbReference type="InterPro" id="IPR036396">
    <property type="entry name" value="Cyt_P450_sf"/>
</dbReference>
<keyword evidence="5" id="KW-0503">Monooxygenase</keyword>
<keyword evidence="4 5" id="KW-0349">Heme</keyword>
<evidence type="ECO:0000256" key="1">
    <source>
        <dbReference type="ARBA" id="ARBA00001971"/>
    </source>
</evidence>
<dbReference type="InterPro" id="IPR001128">
    <property type="entry name" value="Cyt_P450"/>
</dbReference>
<dbReference type="PRINTS" id="PR00463">
    <property type="entry name" value="EP450I"/>
</dbReference>
<comment type="similarity">
    <text evidence="5">Belongs to the cytochrome P450 family.</text>
</comment>
<dbReference type="GO" id="GO:0005506">
    <property type="term" value="F:iron ion binding"/>
    <property type="evidence" value="ECO:0007669"/>
    <property type="project" value="InterPro"/>
</dbReference>
<organism evidence="7 8">
    <name type="scientific">Ascodesmis nigricans</name>
    <dbReference type="NCBI Taxonomy" id="341454"/>
    <lineage>
        <taxon>Eukaryota</taxon>
        <taxon>Fungi</taxon>
        <taxon>Dikarya</taxon>
        <taxon>Ascomycota</taxon>
        <taxon>Pezizomycotina</taxon>
        <taxon>Pezizomycetes</taxon>
        <taxon>Pezizales</taxon>
        <taxon>Ascodesmidaceae</taxon>
        <taxon>Ascodesmis</taxon>
    </lineage>
</organism>